<dbReference type="EMBL" id="LXQA010127647">
    <property type="protein sequence ID" value="MCI21941.1"/>
    <property type="molecule type" value="Genomic_DNA"/>
</dbReference>
<comment type="caution">
    <text evidence="2">The sequence shown here is derived from an EMBL/GenBank/DDBJ whole genome shotgun (WGS) entry which is preliminary data.</text>
</comment>
<sequence length="88" mass="9813">MGDRVDALEATVEEMKTTMGTWVLQMQQHGALLAEISKQLGLQRSDENTSTNPPHGRSDDSLVQFIDGDGRSSFMGEAQKGFDRALWW</sequence>
<evidence type="ECO:0000256" key="1">
    <source>
        <dbReference type="SAM" id="MobiDB-lite"/>
    </source>
</evidence>
<dbReference type="Proteomes" id="UP000265520">
    <property type="component" value="Unassembled WGS sequence"/>
</dbReference>
<proteinExistence type="predicted"/>
<accession>A0A392QC92</accession>
<feature type="region of interest" description="Disordered" evidence="1">
    <location>
        <begin position="43"/>
        <end position="62"/>
    </location>
</feature>
<protein>
    <submittedName>
        <fullName evidence="2">Uncharacterized protein</fullName>
    </submittedName>
</protein>
<evidence type="ECO:0000313" key="3">
    <source>
        <dbReference type="Proteomes" id="UP000265520"/>
    </source>
</evidence>
<name>A0A392QC92_9FABA</name>
<reference evidence="2 3" key="1">
    <citation type="journal article" date="2018" name="Front. Plant Sci.">
        <title>Red Clover (Trifolium pratense) and Zigzag Clover (T. medium) - A Picture of Genomic Similarities and Differences.</title>
        <authorList>
            <person name="Dluhosova J."/>
            <person name="Istvanek J."/>
            <person name="Nedelnik J."/>
            <person name="Repkova J."/>
        </authorList>
    </citation>
    <scope>NUCLEOTIDE SEQUENCE [LARGE SCALE GENOMIC DNA]</scope>
    <source>
        <strain evidence="3">cv. 10/8</strain>
        <tissue evidence="2">Leaf</tissue>
    </source>
</reference>
<dbReference type="AlphaFoldDB" id="A0A392QC92"/>
<organism evidence="2 3">
    <name type="scientific">Trifolium medium</name>
    <dbReference type="NCBI Taxonomy" id="97028"/>
    <lineage>
        <taxon>Eukaryota</taxon>
        <taxon>Viridiplantae</taxon>
        <taxon>Streptophyta</taxon>
        <taxon>Embryophyta</taxon>
        <taxon>Tracheophyta</taxon>
        <taxon>Spermatophyta</taxon>
        <taxon>Magnoliopsida</taxon>
        <taxon>eudicotyledons</taxon>
        <taxon>Gunneridae</taxon>
        <taxon>Pentapetalae</taxon>
        <taxon>rosids</taxon>
        <taxon>fabids</taxon>
        <taxon>Fabales</taxon>
        <taxon>Fabaceae</taxon>
        <taxon>Papilionoideae</taxon>
        <taxon>50 kb inversion clade</taxon>
        <taxon>NPAAA clade</taxon>
        <taxon>Hologalegina</taxon>
        <taxon>IRL clade</taxon>
        <taxon>Trifolieae</taxon>
        <taxon>Trifolium</taxon>
    </lineage>
</organism>
<evidence type="ECO:0000313" key="2">
    <source>
        <dbReference type="EMBL" id="MCI21941.1"/>
    </source>
</evidence>
<keyword evidence="3" id="KW-1185">Reference proteome</keyword>